<keyword evidence="1" id="KW-0812">Transmembrane</keyword>
<proteinExistence type="predicted"/>
<reference evidence="2 3" key="1">
    <citation type="submission" date="2014-04" db="EMBL/GenBank/DDBJ databases">
        <title>A comprehensive comparison of genomes of Erythrobacter spp. Strains.</title>
        <authorList>
            <person name="Zheng Q."/>
        </authorList>
    </citation>
    <scope>NUCLEOTIDE SEQUENCE [LARGE SCALE GENOMIC DNA]</scope>
    <source>
        <strain evidence="2 3">DSM 8509</strain>
    </source>
</reference>
<dbReference type="EMBL" id="JMIX01000005">
    <property type="protein sequence ID" value="KEO96563.1"/>
    <property type="molecule type" value="Genomic_DNA"/>
</dbReference>
<dbReference type="Proteomes" id="UP000027866">
    <property type="component" value="Unassembled WGS sequence"/>
</dbReference>
<feature type="transmembrane region" description="Helical" evidence="1">
    <location>
        <begin position="67"/>
        <end position="86"/>
    </location>
</feature>
<dbReference type="OrthoDB" id="7391761at2"/>
<comment type="caution">
    <text evidence="2">The sequence shown here is derived from an EMBL/GenBank/DDBJ whole genome shotgun (WGS) entry which is preliminary data.</text>
</comment>
<dbReference type="AlphaFoldDB" id="A0A074MXN2"/>
<feature type="transmembrane region" description="Helical" evidence="1">
    <location>
        <begin position="6"/>
        <end position="23"/>
    </location>
</feature>
<name>A0A074MXN2_9SPHN</name>
<dbReference type="PATRIC" id="fig|39960.10.peg.3168"/>
<keyword evidence="1" id="KW-1133">Transmembrane helix</keyword>
<gene>
    <name evidence="2" type="ORF">EH32_10060</name>
</gene>
<keyword evidence="1" id="KW-0472">Membrane</keyword>
<evidence type="ECO:0000256" key="1">
    <source>
        <dbReference type="SAM" id="Phobius"/>
    </source>
</evidence>
<organism evidence="2 3">
    <name type="scientific">Erythrobacter litoralis</name>
    <dbReference type="NCBI Taxonomy" id="39960"/>
    <lineage>
        <taxon>Bacteria</taxon>
        <taxon>Pseudomonadati</taxon>
        <taxon>Pseudomonadota</taxon>
        <taxon>Alphaproteobacteria</taxon>
        <taxon>Sphingomonadales</taxon>
        <taxon>Erythrobacteraceae</taxon>
        <taxon>Erythrobacter/Porphyrobacter group</taxon>
        <taxon>Erythrobacter</taxon>
    </lineage>
</organism>
<dbReference type="KEGG" id="elq:Ga0102493_11914"/>
<feature type="transmembrane region" description="Helical" evidence="1">
    <location>
        <begin position="44"/>
        <end position="61"/>
    </location>
</feature>
<accession>A0A074MXN2</accession>
<protein>
    <submittedName>
        <fullName evidence="2">Uncharacterized protein</fullName>
    </submittedName>
</protein>
<dbReference type="RefSeq" id="WP_034902638.1">
    <property type="nucleotide sequence ID" value="NZ_CP017057.1"/>
</dbReference>
<keyword evidence="3" id="KW-1185">Reference proteome</keyword>
<sequence>MWFGILVIFCLGIGNFALHRAVLESGHPLIGQIPRQVGWLGRRLTLVAEFTVLLVAMLLTANGWPALAWAYGAYSALNGLAAWLILTGRV</sequence>
<evidence type="ECO:0000313" key="3">
    <source>
        <dbReference type="Proteomes" id="UP000027866"/>
    </source>
</evidence>
<evidence type="ECO:0000313" key="2">
    <source>
        <dbReference type="EMBL" id="KEO96563.1"/>
    </source>
</evidence>